<dbReference type="Gene3D" id="4.10.60.10">
    <property type="entry name" value="Zinc finger, CCHC-type"/>
    <property type="match status" value="1"/>
</dbReference>
<reference evidence="6" key="1">
    <citation type="submission" date="2025-08" db="UniProtKB">
        <authorList>
            <consortium name="RefSeq"/>
        </authorList>
    </citation>
    <scope>IDENTIFICATION</scope>
    <source>
        <strain evidence="6">Wakin</strain>
        <tissue evidence="6">Muscle</tissue>
    </source>
</reference>
<sequence>MEGELQELRELVAQLKADNEKLRQERVCAPMLSNNGVSSVAEAPATVSQPVSAGATSAERFVFVPRDRRCPKFNGRAGISIDEWVEEVQACMQVRHLSIADRAFFVFDHLEGEAREEIRHRPSVERGDCDKIISALRELYGCSQSYVALQEAFFSRKQREGETLLEFSLALMGLWKSVEEKSPYAMPNSETLVRDQFVEHVIDSALRRELKQLVRRLPSSSLLEVRSEALRWEREGLPGGDRRRSQSVPLVPVMQYGVQGGSSLDARGASMVELSELRDLLKSQQAQLNQLSKSVTRLQMVAECSQAPRARSQSPHPRNHSSRGNTIICRRCQRPGHFARECDGERVPPHPPSSRMVPPVAGGGQPFAQQLSEN</sequence>
<dbReference type="GO" id="GO:0008270">
    <property type="term" value="F:zinc ion binding"/>
    <property type="evidence" value="ECO:0007669"/>
    <property type="project" value="UniProtKB-KW"/>
</dbReference>
<dbReference type="KEGG" id="caua:113057830"/>
<dbReference type="InterPro" id="IPR048270">
    <property type="entry name" value="PNMA_C"/>
</dbReference>
<evidence type="ECO:0000256" key="1">
    <source>
        <dbReference type="PROSITE-ProRule" id="PRU00047"/>
    </source>
</evidence>
<dbReference type="AlphaFoldDB" id="A0A6P6L9C5"/>
<dbReference type="PANTHER" id="PTHR19963:SF30">
    <property type="entry name" value="ENDONUCLEASE_EXONUCLEASE_PHOSPHATASE DOMAIN-CONTAINING PROTEIN"/>
    <property type="match status" value="1"/>
</dbReference>
<dbReference type="Proteomes" id="UP000515129">
    <property type="component" value="Chromosome 39"/>
</dbReference>
<dbReference type="Pfam" id="PF14893">
    <property type="entry name" value="PNMA"/>
    <property type="match status" value="1"/>
</dbReference>
<dbReference type="Pfam" id="PF00098">
    <property type="entry name" value="zf-CCHC"/>
    <property type="match status" value="1"/>
</dbReference>
<dbReference type="PANTHER" id="PTHR19963">
    <property type="entry name" value="CCHC-TYPE DOMAIN-CONTAINING PROTEIN"/>
    <property type="match status" value="1"/>
</dbReference>
<feature type="region of interest" description="Disordered" evidence="3">
    <location>
        <begin position="304"/>
        <end position="328"/>
    </location>
</feature>
<feature type="domain" description="CCHC-type" evidence="4">
    <location>
        <begin position="329"/>
        <end position="342"/>
    </location>
</feature>
<evidence type="ECO:0000313" key="6">
    <source>
        <dbReference type="RefSeq" id="XP_026081150.1"/>
    </source>
</evidence>
<evidence type="ECO:0000259" key="4">
    <source>
        <dbReference type="PROSITE" id="PS50158"/>
    </source>
</evidence>
<dbReference type="InterPro" id="IPR001878">
    <property type="entry name" value="Znf_CCHC"/>
</dbReference>
<dbReference type="InterPro" id="IPR036875">
    <property type="entry name" value="Znf_CCHC_sf"/>
</dbReference>
<dbReference type="GO" id="GO:0003676">
    <property type="term" value="F:nucleic acid binding"/>
    <property type="evidence" value="ECO:0007669"/>
    <property type="project" value="InterPro"/>
</dbReference>
<keyword evidence="1" id="KW-0862">Zinc</keyword>
<accession>A0A6P6L9C5</accession>
<gene>
    <name evidence="6" type="primary">LOC113057830</name>
</gene>
<organism evidence="5 6">
    <name type="scientific">Carassius auratus</name>
    <name type="common">Goldfish</name>
    <dbReference type="NCBI Taxonomy" id="7957"/>
    <lineage>
        <taxon>Eukaryota</taxon>
        <taxon>Metazoa</taxon>
        <taxon>Chordata</taxon>
        <taxon>Craniata</taxon>
        <taxon>Vertebrata</taxon>
        <taxon>Euteleostomi</taxon>
        <taxon>Actinopterygii</taxon>
        <taxon>Neopterygii</taxon>
        <taxon>Teleostei</taxon>
        <taxon>Ostariophysi</taxon>
        <taxon>Cypriniformes</taxon>
        <taxon>Cyprinidae</taxon>
        <taxon>Cyprininae</taxon>
        <taxon>Carassius</taxon>
    </lineage>
</organism>
<dbReference type="OrthoDB" id="10065209at2759"/>
<keyword evidence="1" id="KW-0863">Zinc-finger</keyword>
<feature type="region of interest" description="Disordered" evidence="3">
    <location>
        <begin position="342"/>
        <end position="374"/>
    </location>
</feature>
<dbReference type="RefSeq" id="XP_026081150.1">
    <property type="nucleotide sequence ID" value="XM_026225365.1"/>
</dbReference>
<feature type="coiled-coil region" evidence="2">
    <location>
        <begin position="274"/>
        <end position="301"/>
    </location>
</feature>
<keyword evidence="5" id="KW-1185">Reference proteome</keyword>
<evidence type="ECO:0000256" key="2">
    <source>
        <dbReference type="SAM" id="Coils"/>
    </source>
</evidence>
<evidence type="ECO:0000313" key="5">
    <source>
        <dbReference type="Proteomes" id="UP000515129"/>
    </source>
</evidence>
<protein>
    <submittedName>
        <fullName evidence="6">Uncharacterized protein LOC113057830</fullName>
    </submittedName>
</protein>
<evidence type="ECO:0000256" key="3">
    <source>
        <dbReference type="SAM" id="MobiDB-lite"/>
    </source>
</evidence>
<proteinExistence type="predicted"/>
<name>A0A6P6L9C5_CARAU</name>
<keyword evidence="2" id="KW-0175">Coiled coil</keyword>
<dbReference type="GeneID" id="113057830"/>
<keyword evidence="1" id="KW-0479">Metal-binding</keyword>
<dbReference type="SUPFAM" id="SSF57756">
    <property type="entry name" value="Retrovirus zinc finger-like domains"/>
    <property type="match status" value="1"/>
</dbReference>
<dbReference type="PROSITE" id="PS50158">
    <property type="entry name" value="ZF_CCHC"/>
    <property type="match status" value="1"/>
</dbReference>